<evidence type="ECO:0000259" key="1">
    <source>
        <dbReference type="Pfam" id="PF04773"/>
    </source>
</evidence>
<dbReference type="Gene3D" id="2.60.120.1440">
    <property type="match status" value="1"/>
</dbReference>
<feature type="domain" description="Protein FecR C-terminal" evidence="2">
    <location>
        <begin position="98"/>
        <end position="164"/>
    </location>
</feature>
<dbReference type="Pfam" id="PF04773">
    <property type="entry name" value="FecR"/>
    <property type="match status" value="1"/>
</dbReference>
<reference evidence="3" key="1">
    <citation type="submission" date="2019-08" db="EMBL/GenBank/DDBJ databases">
        <authorList>
            <person name="Kucharzyk K."/>
            <person name="Murdoch R.W."/>
            <person name="Higgins S."/>
            <person name="Loffler F."/>
        </authorList>
    </citation>
    <scope>NUCLEOTIDE SEQUENCE</scope>
</reference>
<evidence type="ECO:0008006" key="4">
    <source>
        <dbReference type="Google" id="ProtNLM"/>
    </source>
</evidence>
<dbReference type="InterPro" id="IPR032508">
    <property type="entry name" value="FecR_C"/>
</dbReference>
<sequence>MKLQGEAYFDVAKDAAKPFIVATGYFDVRVLGTAFNVKSYETDDLVAVDVERGKVKVEMQGASVQLTAKEQMTVNTLSGDFNKQKNYSEAAVWRKGWLRFNHTPIRDVVRELERVYNCRIIFSEGQEFNNLISGEHDNQSLESVLQSLEFASEITFKKENNQIVLYKKQ</sequence>
<proteinExistence type="predicted"/>
<dbReference type="PANTHER" id="PTHR30273:SF2">
    <property type="entry name" value="PROTEIN FECR"/>
    <property type="match status" value="1"/>
</dbReference>
<dbReference type="AlphaFoldDB" id="A0A645DZC9"/>
<name>A0A645DZC9_9ZZZZ</name>
<dbReference type="Pfam" id="PF16344">
    <property type="entry name" value="FecR_C"/>
    <property type="match status" value="1"/>
</dbReference>
<evidence type="ECO:0000313" key="3">
    <source>
        <dbReference type="EMBL" id="MPM94629.1"/>
    </source>
</evidence>
<dbReference type="GO" id="GO:0016989">
    <property type="term" value="F:sigma factor antagonist activity"/>
    <property type="evidence" value="ECO:0007669"/>
    <property type="project" value="TreeGrafter"/>
</dbReference>
<protein>
    <recommendedName>
        <fullName evidence="4">Protein FecR</fullName>
    </recommendedName>
</protein>
<dbReference type="Gene3D" id="3.55.50.30">
    <property type="match status" value="1"/>
</dbReference>
<accession>A0A645DZC9</accession>
<gene>
    <name evidence="3" type="ORF">SDC9_141777</name>
</gene>
<dbReference type="EMBL" id="VSSQ01041229">
    <property type="protein sequence ID" value="MPM94629.1"/>
    <property type="molecule type" value="Genomic_DNA"/>
</dbReference>
<dbReference type="InterPro" id="IPR006860">
    <property type="entry name" value="FecR"/>
</dbReference>
<organism evidence="3">
    <name type="scientific">bioreactor metagenome</name>
    <dbReference type="NCBI Taxonomy" id="1076179"/>
    <lineage>
        <taxon>unclassified sequences</taxon>
        <taxon>metagenomes</taxon>
        <taxon>ecological metagenomes</taxon>
    </lineage>
</organism>
<evidence type="ECO:0000259" key="2">
    <source>
        <dbReference type="Pfam" id="PF16344"/>
    </source>
</evidence>
<comment type="caution">
    <text evidence="3">The sequence shown here is derived from an EMBL/GenBank/DDBJ whole genome shotgun (WGS) entry which is preliminary data.</text>
</comment>
<feature type="domain" description="FecR protein" evidence="1">
    <location>
        <begin position="3"/>
        <end position="56"/>
    </location>
</feature>
<dbReference type="PANTHER" id="PTHR30273">
    <property type="entry name" value="PERIPLASMIC SIGNAL SENSOR AND SIGMA FACTOR ACTIVATOR FECR-RELATED"/>
    <property type="match status" value="1"/>
</dbReference>
<dbReference type="InterPro" id="IPR012373">
    <property type="entry name" value="Ferrdict_sens_TM"/>
</dbReference>